<dbReference type="RefSeq" id="XP_033537194.1">
    <property type="nucleotide sequence ID" value="XM_033677928.1"/>
</dbReference>
<dbReference type="Gene3D" id="1.10.10.60">
    <property type="entry name" value="Homeodomain-like"/>
    <property type="match status" value="1"/>
</dbReference>
<evidence type="ECO:0000313" key="6">
    <source>
        <dbReference type="RefSeq" id="XP_033537194.1"/>
    </source>
</evidence>
<feature type="compositionally biased region" description="Acidic residues" evidence="1">
    <location>
        <begin position="189"/>
        <end position="198"/>
    </location>
</feature>
<feature type="region of interest" description="Disordered" evidence="1">
    <location>
        <begin position="152"/>
        <end position="209"/>
    </location>
</feature>
<dbReference type="CDD" id="cd10567">
    <property type="entry name" value="SWIB-MDM2_like"/>
    <property type="match status" value="1"/>
</dbReference>
<keyword evidence="5" id="KW-1185">Reference proteome</keyword>
<reference evidence="6" key="2">
    <citation type="submission" date="2020-04" db="EMBL/GenBank/DDBJ databases">
        <authorList>
            <consortium name="NCBI Genome Project"/>
        </authorList>
    </citation>
    <scope>NUCLEOTIDE SEQUENCE</scope>
    <source>
        <strain evidence="6">CBS 781.70</strain>
    </source>
</reference>
<dbReference type="InterPro" id="IPR003121">
    <property type="entry name" value="SWIB_MDM2_domain"/>
</dbReference>
<dbReference type="PANTHER" id="PTHR13844">
    <property type="entry name" value="SWI/SNF-RELATED MATRIX-ASSOCIATED ACTIN-DEPENDENT REGULATOR OF CHROMATIN SUBFAMILY D"/>
    <property type="match status" value="1"/>
</dbReference>
<proteinExistence type="predicted"/>
<feature type="compositionally biased region" description="Basic residues" evidence="1">
    <location>
        <begin position="166"/>
        <end position="183"/>
    </location>
</feature>
<feature type="region of interest" description="Disordered" evidence="1">
    <location>
        <begin position="71"/>
        <end position="139"/>
    </location>
</feature>
<dbReference type="PROSITE" id="PS51925">
    <property type="entry name" value="SWIB_MDM2"/>
    <property type="match status" value="1"/>
</dbReference>
<gene>
    <name evidence="4 6" type="ORF">P152DRAFT_446615</name>
</gene>
<evidence type="ECO:0000259" key="2">
    <source>
        <dbReference type="PROSITE" id="PS51925"/>
    </source>
</evidence>
<feature type="domain" description="DEK-C" evidence="3">
    <location>
        <begin position="10"/>
        <end position="65"/>
    </location>
</feature>
<dbReference type="Pfam" id="PF02201">
    <property type="entry name" value="SWIB"/>
    <property type="match status" value="1"/>
</dbReference>
<dbReference type="OrthoDB" id="10251073at2759"/>
<dbReference type="SUPFAM" id="SSF47592">
    <property type="entry name" value="SWIB/MDM2 domain"/>
    <property type="match status" value="1"/>
</dbReference>
<dbReference type="SMART" id="SM00151">
    <property type="entry name" value="SWIB"/>
    <property type="match status" value="1"/>
</dbReference>
<accession>A0A6G1GBY9</accession>
<dbReference type="InterPro" id="IPR014876">
    <property type="entry name" value="DEK_C"/>
</dbReference>
<name>A0A6G1GBY9_9PEZI</name>
<feature type="compositionally biased region" description="Low complexity" evidence="1">
    <location>
        <begin position="71"/>
        <end position="86"/>
    </location>
</feature>
<reference evidence="4 6" key="1">
    <citation type="submission" date="2020-01" db="EMBL/GenBank/DDBJ databases">
        <authorList>
            <consortium name="DOE Joint Genome Institute"/>
            <person name="Haridas S."/>
            <person name="Albert R."/>
            <person name="Binder M."/>
            <person name="Bloem J."/>
            <person name="Labutti K."/>
            <person name="Salamov A."/>
            <person name="Andreopoulos B."/>
            <person name="Baker S.E."/>
            <person name="Barry K."/>
            <person name="Bills G."/>
            <person name="Bluhm B.H."/>
            <person name="Cannon C."/>
            <person name="Castanera R."/>
            <person name="Culley D.E."/>
            <person name="Daum C."/>
            <person name="Ezra D."/>
            <person name="Gonzalez J.B."/>
            <person name="Henrissat B."/>
            <person name="Kuo A."/>
            <person name="Liang C."/>
            <person name="Lipzen A."/>
            <person name="Lutzoni F."/>
            <person name="Magnuson J."/>
            <person name="Mondo S."/>
            <person name="Nolan M."/>
            <person name="Ohm R."/>
            <person name="Pangilinan J."/>
            <person name="Park H.-J."/>
            <person name="Ramirez L."/>
            <person name="Alfaro M."/>
            <person name="Sun H."/>
            <person name="Tritt A."/>
            <person name="Yoshinaga Y."/>
            <person name="Zwiers L.-H."/>
            <person name="Turgeon B.G."/>
            <person name="Goodwin S.B."/>
            <person name="Spatafora J.W."/>
            <person name="Crous P.W."/>
            <person name="Grigoriev I.V."/>
        </authorList>
    </citation>
    <scope>NUCLEOTIDE SEQUENCE</scope>
    <source>
        <strain evidence="4 6">CBS 781.70</strain>
    </source>
</reference>
<organism evidence="4">
    <name type="scientific">Eremomyces bilateralis CBS 781.70</name>
    <dbReference type="NCBI Taxonomy" id="1392243"/>
    <lineage>
        <taxon>Eukaryota</taxon>
        <taxon>Fungi</taxon>
        <taxon>Dikarya</taxon>
        <taxon>Ascomycota</taxon>
        <taxon>Pezizomycotina</taxon>
        <taxon>Dothideomycetes</taxon>
        <taxon>Dothideomycetes incertae sedis</taxon>
        <taxon>Eremomycetales</taxon>
        <taxon>Eremomycetaceae</taxon>
        <taxon>Eremomyces</taxon>
    </lineage>
</organism>
<dbReference type="InterPro" id="IPR036885">
    <property type="entry name" value="SWIB_MDM2_dom_sf"/>
</dbReference>
<evidence type="ECO:0000256" key="1">
    <source>
        <dbReference type="SAM" id="MobiDB-lite"/>
    </source>
</evidence>
<dbReference type="EMBL" id="ML975151">
    <property type="protein sequence ID" value="KAF1815563.1"/>
    <property type="molecule type" value="Genomic_DNA"/>
</dbReference>
<reference evidence="6" key="3">
    <citation type="submission" date="2025-04" db="UniProtKB">
        <authorList>
            <consortium name="RefSeq"/>
        </authorList>
    </citation>
    <scope>IDENTIFICATION</scope>
    <source>
        <strain evidence="6">CBS 781.70</strain>
    </source>
</reference>
<dbReference type="PROSITE" id="PS51998">
    <property type="entry name" value="DEK_C"/>
    <property type="match status" value="1"/>
</dbReference>
<feature type="domain" description="DM2" evidence="2">
    <location>
        <begin position="209"/>
        <end position="287"/>
    </location>
</feature>
<sequence>METEPLPLSAQQENDFSKIIDDILAESDINTVSSKSIRKGVQAKVGYDLTPYKKSVVTLILQRFDAFTATNNAPAHPTTNGTTAPSASPPHPTTNGISTPTPPANRKRPSAPDSPAAHTSTAFSPPPSKKHRHTASVEEDDAAFAARLQAEENARTARTTRGAGNGKRKTAPRKKSTPKKKSASRVTDDSGEEGEGGEGGERKVNRTGGFHKPFNLSPSLSEMLGGVTQLSRPQTVKHIWEYIRAHDLQDPADKRHIICDEPMRAVFKQDKVHMFTMNKLLNQNLYAPDE</sequence>
<dbReference type="Gene3D" id="1.10.245.10">
    <property type="entry name" value="SWIB/MDM2 domain"/>
    <property type="match status" value="1"/>
</dbReference>
<dbReference type="InterPro" id="IPR019835">
    <property type="entry name" value="SWIB_domain"/>
</dbReference>
<evidence type="ECO:0000313" key="4">
    <source>
        <dbReference type="EMBL" id="KAF1815563.1"/>
    </source>
</evidence>
<protein>
    <submittedName>
        <fullName evidence="4 6">SWIB-domain-containing protein</fullName>
    </submittedName>
</protein>
<evidence type="ECO:0000259" key="3">
    <source>
        <dbReference type="PROSITE" id="PS51998"/>
    </source>
</evidence>
<dbReference type="AlphaFoldDB" id="A0A6G1GBY9"/>
<dbReference type="GeneID" id="54418498"/>
<dbReference type="Proteomes" id="UP000504638">
    <property type="component" value="Unplaced"/>
</dbReference>
<dbReference type="Pfam" id="PF08766">
    <property type="entry name" value="DEK_C"/>
    <property type="match status" value="1"/>
</dbReference>
<dbReference type="SUPFAM" id="SSF109715">
    <property type="entry name" value="DEK C-terminal domain"/>
    <property type="match status" value="1"/>
</dbReference>
<evidence type="ECO:0000313" key="5">
    <source>
        <dbReference type="Proteomes" id="UP000504638"/>
    </source>
</evidence>